<organism evidence="3 4">
    <name type="scientific">Dibothriocephalus latus</name>
    <name type="common">Fish tapeworm</name>
    <name type="synonym">Diphyllobothrium latum</name>
    <dbReference type="NCBI Taxonomy" id="60516"/>
    <lineage>
        <taxon>Eukaryota</taxon>
        <taxon>Metazoa</taxon>
        <taxon>Spiralia</taxon>
        <taxon>Lophotrochozoa</taxon>
        <taxon>Platyhelminthes</taxon>
        <taxon>Cestoda</taxon>
        <taxon>Eucestoda</taxon>
        <taxon>Diphyllobothriidea</taxon>
        <taxon>Diphyllobothriidae</taxon>
        <taxon>Dibothriocephalus</taxon>
    </lineage>
</organism>
<name>A0A3P6PMZ8_DIBLA</name>
<feature type="region of interest" description="Disordered" evidence="1">
    <location>
        <begin position="284"/>
        <end position="331"/>
    </location>
</feature>
<keyword evidence="4" id="KW-1185">Reference proteome</keyword>
<keyword evidence="2" id="KW-0812">Transmembrane</keyword>
<evidence type="ECO:0000256" key="2">
    <source>
        <dbReference type="SAM" id="Phobius"/>
    </source>
</evidence>
<dbReference type="OrthoDB" id="8068875at2759"/>
<evidence type="ECO:0000256" key="1">
    <source>
        <dbReference type="SAM" id="MobiDB-lite"/>
    </source>
</evidence>
<reference evidence="3 4" key="1">
    <citation type="submission" date="2018-11" db="EMBL/GenBank/DDBJ databases">
        <authorList>
            <consortium name="Pathogen Informatics"/>
        </authorList>
    </citation>
    <scope>NUCLEOTIDE SEQUENCE [LARGE SCALE GENOMIC DNA]</scope>
</reference>
<feature type="transmembrane region" description="Helical" evidence="2">
    <location>
        <begin position="409"/>
        <end position="432"/>
    </location>
</feature>
<proteinExistence type="predicted"/>
<dbReference type="EMBL" id="UYRU01000992">
    <property type="protein sequence ID" value="VDK30973.1"/>
    <property type="molecule type" value="Genomic_DNA"/>
</dbReference>
<dbReference type="AlphaFoldDB" id="A0A3P6PMZ8"/>
<keyword evidence="2" id="KW-1133">Transmembrane helix</keyword>
<evidence type="ECO:0000313" key="3">
    <source>
        <dbReference type="EMBL" id="VDK30973.1"/>
    </source>
</evidence>
<evidence type="ECO:0000313" key="4">
    <source>
        <dbReference type="Proteomes" id="UP000281553"/>
    </source>
</evidence>
<accession>A0A3P6PMZ8</accession>
<feature type="compositionally biased region" description="Low complexity" evidence="1">
    <location>
        <begin position="317"/>
        <end position="331"/>
    </location>
</feature>
<dbReference type="Proteomes" id="UP000281553">
    <property type="component" value="Unassembled WGS sequence"/>
</dbReference>
<gene>
    <name evidence="3" type="ORF">DILT_LOCUS267</name>
</gene>
<feature type="compositionally biased region" description="Acidic residues" evidence="1">
    <location>
        <begin position="301"/>
        <end position="314"/>
    </location>
</feature>
<sequence length="491" mass="54247">MPVRVLEVLLSPSHQTDLPEGRRSPSSASAQALTLRRMVLHLCKRGYFRSIALLIERQTTSPVSDAENGGEEEEADLDPEEFVRQPKHRAMLDLLQIPFQHYTLSNTATTDQLTVDFLSAALTDSLSANAEDNYAVSVKISRLVIPTILKAIPSELLIGQLFTAASRAEASGGVTTTGLRPTLALLHYFVRQIVPGLINMEDTSASSLVTARQAQQRKMDTASPPSDIIMTEEEPAELLWASTAATATTVSEFAPLQTARVLASLRIMAWMFRALLRDRCTPSRFSPPFPPTPLQLTGDEGLSDDEEDEDEEELERLSSTYISSDRSNSRTDTTLNDFVPAWPSQVVEVFTGLQACLPSLAFVALQSLHSAQQPTPVEPDLPMTETIATLYYMLAFVKCASANSLIPRAVLTLAVCITFVFCCLLCSLHSVLSQFPAFLRDLWHLAESMDDTLVACVRRPLEDAEKWRPRVKLFEFVSSGEMDCLPPNIDR</sequence>
<protein>
    <submittedName>
        <fullName evidence="3">Uncharacterized protein</fullName>
    </submittedName>
</protein>
<keyword evidence="2" id="KW-0472">Membrane</keyword>